<dbReference type="OrthoDB" id="261955at2759"/>
<dbReference type="PANTHER" id="PTHR38148">
    <property type="entry name" value="BAR DOMAIN-CONTAINING PROTEIN"/>
    <property type="match status" value="1"/>
</dbReference>
<dbReference type="Proteomes" id="UP000673552">
    <property type="component" value="Unassembled WGS sequence"/>
</dbReference>
<name>A0A836GTE2_9TRYP</name>
<comment type="caution">
    <text evidence="2">The sequence shown here is derived from an EMBL/GenBank/DDBJ whole genome shotgun (WGS) entry which is preliminary data.</text>
</comment>
<feature type="region of interest" description="Disordered" evidence="1">
    <location>
        <begin position="279"/>
        <end position="302"/>
    </location>
</feature>
<evidence type="ECO:0000313" key="2">
    <source>
        <dbReference type="EMBL" id="KAG5478704.1"/>
    </source>
</evidence>
<dbReference type="PANTHER" id="PTHR38148:SF3">
    <property type="entry name" value="BAR DOMAIN-CONTAINING PROTEIN"/>
    <property type="match status" value="1"/>
</dbReference>
<protein>
    <recommendedName>
        <fullName evidence="4">BAR domain-containing protein</fullName>
    </recommendedName>
</protein>
<accession>A0A836GTE2</accession>
<dbReference type="AlphaFoldDB" id="A0A836GTE2"/>
<keyword evidence="3" id="KW-1185">Reference proteome</keyword>
<evidence type="ECO:0000256" key="1">
    <source>
        <dbReference type="SAM" id="MobiDB-lite"/>
    </source>
</evidence>
<gene>
    <name evidence="2" type="ORF">LSCM1_06108</name>
</gene>
<reference evidence="3" key="2">
    <citation type="journal article" date="2021" name="Sci. Data">
        <title>Chromosome-scale genome sequencing, assembly and annotation of six genomes from subfamily Leishmaniinae.</title>
        <authorList>
            <person name="Almutairi H."/>
            <person name="Urbaniak M.D."/>
            <person name="Bates M.D."/>
            <person name="Jariyapan N."/>
            <person name="Kwakye-Nuako G."/>
            <person name="Thomaz Soccol V."/>
            <person name="Al-Salem W.S."/>
            <person name="Dillon R.J."/>
            <person name="Bates P.A."/>
            <person name="Gatherer D."/>
        </authorList>
    </citation>
    <scope>NUCLEOTIDE SEQUENCE [LARGE SCALE GENOMIC DNA]</scope>
</reference>
<reference evidence="3" key="1">
    <citation type="journal article" date="2021" name="Microbiol. Resour. Announc.">
        <title>LGAAP: Leishmaniinae Genome Assembly and Annotation Pipeline.</title>
        <authorList>
            <person name="Almutairi H."/>
            <person name="Urbaniak M.D."/>
            <person name="Bates M.D."/>
            <person name="Jariyapan N."/>
            <person name="Kwakye-Nuako G."/>
            <person name="Thomaz-Soccol V."/>
            <person name="Al-Salem W.S."/>
            <person name="Dillon R.J."/>
            <person name="Bates P.A."/>
            <person name="Gatherer D."/>
        </authorList>
    </citation>
    <scope>NUCLEOTIDE SEQUENCE [LARGE SCALE GENOMIC DNA]</scope>
</reference>
<evidence type="ECO:0008006" key="4">
    <source>
        <dbReference type="Google" id="ProtNLM"/>
    </source>
</evidence>
<organism evidence="2 3">
    <name type="scientific">Leishmania martiniquensis</name>
    <dbReference type="NCBI Taxonomy" id="1580590"/>
    <lineage>
        <taxon>Eukaryota</taxon>
        <taxon>Discoba</taxon>
        <taxon>Euglenozoa</taxon>
        <taxon>Kinetoplastea</taxon>
        <taxon>Metakinetoplastina</taxon>
        <taxon>Trypanosomatida</taxon>
        <taxon>Trypanosomatidae</taxon>
        <taxon>Leishmaniinae</taxon>
        <taxon>Leishmania</taxon>
    </lineage>
</organism>
<evidence type="ECO:0000313" key="3">
    <source>
        <dbReference type="Proteomes" id="UP000673552"/>
    </source>
</evidence>
<dbReference type="GeneID" id="92516052"/>
<dbReference type="KEGG" id="lmat:92516052"/>
<feature type="compositionally biased region" description="Basic and acidic residues" evidence="1">
    <location>
        <begin position="283"/>
        <end position="302"/>
    </location>
</feature>
<dbReference type="RefSeq" id="XP_067178645.1">
    <property type="nucleotide sequence ID" value="XM_067323540.1"/>
</dbReference>
<dbReference type="EMBL" id="JAFEUZ010000023">
    <property type="protein sequence ID" value="KAG5478704.1"/>
    <property type="molecule type" value="Genomic_DNA"/>
</dbReference>
<proteinExistence type="predicted"/>
<sequence length="302" mass="33482">MGNRVSIITSSREEGRGINSEFQYRCGVLKRLKTSCKDLKRNVADAVAHMESTPQHLRGVGTGYLSLCACLKNGGAGGSSTRCLREAEGGERGPSSRNVIDRQLANESFIGFQSFCDAMDDLKAGVCATFRNDIHERLTNQLEKLLSETEQVLALGKRTKGSMMRFSNATKAVSRYESEAANKGKDLSENKGYAKAVSDRNTKEGSFMADLETFNRRYEEVMVAAQEFCSSTTDIFLDSVVACYREFVTMLDVVETPPWSRFRSAGTEMTLHRMSGVRLSETAAEHRDDNKSSVTTEPKRLD</sequence>